<evidence type="ECO:0000256" key="4">
    <source>
        <dbReference type="SAM" id="MobiDB-lite"/>
    </source>
</evidence>
<dbReference type="InterPro" id="IPR000843">
    <property type="entry name" value="HTH_LacI"/>
</dbReference>
<protein>
    <submittedName>
        <fullName evidence="6">LacI family DNA-binding transcriptional regulator</fullName>
    </submittedName>
</protein>
<dbReference type="CDD" id="cd06279">
    <property type="entry name" value="PBP1_LacI-like"/>
    <property type="match status" value="1"/>
</dbReference>
<dbReference type="SUPFAM" id="SSF53822">
    <property type="entry name" value="Periplasmic binding protein-like I"/>
    <property type="match status" value="1"/>
</dbReference>
<evidence type="ECO:0000256" key="2">
    <source>
        <dbReference type="ARBA" id="ARBA00023125"/>
    </source>
</evidence>
<keyword evidence="3" id="KW-0804">Transcription</keyword>
<evidence type="ECO:0000256" key="1">
    <source>
        <dbReference type="ARBA" id="ARBA00023015"/>
    </source>
</evidence>
<dbReference type="SUPFAM" id="SSF47413">
    <property type="entry name" value="lambda repressor-like DNA-binding domains"/>
    <property type="match status" value="1"/>
</dbReference>
<reference evidence="6" key="2">
    <citation type="submission" date="2021-04" db="EMBL/GenBank/DDBJ databases">
        <authorList>
            <person name="Gilroy R."/>
        </authorList>
    </citation>
    <scope>NUCLEOTIDE SEQUENCE</scope>
    <source>
        <strain evidence="6">ChiHjej8B7-3636</strain>
    </source>
</reference>
<evidence type="ECO:0000313" key="7">
    <source>
        <dbReference type="Proteomes" id="UP000824220"/>
    </source>
</evidence>
<gene>
    <name evidence="6" type="ORF">H9800_02545</name>
</gene>
<dbReference type="GO" id="GO:0000976">
    <property type="term" value="F:transcription cis-regulatory region binding"/>
    <property type="evidence" value="ECO:0007669"/>
    <property type="project" value="TreeGrafter"/>
</dbReference>
<evidence type="ECO:0000259" key="5">
    <source>
        <dbReference type="PROSITE" id="PS50932"/>
    </source>
</evidence>
<keyword evidence="2 6" id="KW-0238">DNA-binding</keyword>
<dbReference type="InterPro" id="IPR046335">
    <property type="entry name" value="LacI/GalR-like_sensor"/>
</dbReference>
<reference evidence="6" key="1">
    <citation type="journal article" date="2021" name="PeerJ">
        <title>Extensive microbial diversity within the chicken gut microbiome revealed by metagenomics and culture.</title>
        <authorList>
            <person name="Gilroy R."/>
            <person name="Ravi A."/>
            <person name="Getino M."/>
            <person name="Pursley I."/>
            <person name="Horton D.L."/>
            <person name="Alikhan N.F."/>
            <person name="Baker D."/>
            <person name="Gharbi K."/>
            <person name="Hall N."/>
            <person name="Watson M."/>
            <person name="Adriaenssens E.M."/>
            <person name="Foster-Nyarko E."/>
            <person name="Jarju S."/>
            <person name="Secka A."/>
            <person name="Antonio M."/>
            <person name="Oren A."/>
            <person name="Chaudhuri R.R."/>
            <person name="La Ragione R."/>
            <person name="Hildebrand F."/>
            <person name="Pallen M.J."/>
        </authorList>
    </citation>
    <scope>NUCLEOTIDE SEQUENCE</scope>
    <source>
        <strain evidence="6">ChiHjej8B7-3636</strain>
    </source>
</reference>
<dbReference type="GO" id="GO:0003700">
    <property type="term" value="F:DNA-binding transcription factor activity"/>
    <property type="evidence" value="ECO:0007669"/>
    <property type="project" value="TreeGrafter"/>
</dbReference>
<keyword evidence="1" id="KW-0805">Transcription regulation</keyword>
<dbReference type="Gene3D" id="1.10.260.40">
    <property type="entry name" value="lambda repressor-like DNA-binding domains"/>
    <property type="match status" value="1"/>
</dbReference>
<dbReference type="InterPro" id="IPR010982">
    <property type="entry name" value="Lambda_DNA-bd_dom_sf"/>
</dbReference>
<sequence>MTTPPPAGRGRSGRVTIADVAARAGVSTSTASLAFRGSDRVRTDTHERIMHAAHALSYSGPHPVASSLRSGRSGIVGIVIAERVGLAFQNPVALATMDGLSESLESVGFGQLLLPGRAQISPAQDPLRTLPVDAVVFATRGEEFDLLLPTVRARGVPMVGIEGPHADDITLVEVADRSGMVHLAEHVAELGHRRVGVVMRTTHLGDERPPGRPVPIAHEIESISNTTIRGRLEAIRSVFPGALRVEAGGRDASAGSAAAHVLLDADPGATAVLAQNDVLAAGAITAARERGLRVPNDLTVTGFDGADIPWLDLPLTTIVQPLRERGREAGRIVGGLLRGEQPSSIVMPVRFQAGATSAPPRIGADESGSRTPIPLVN</sequence>
<evidence type="ECO:0000256" key="3">
    <source>
        <dbReference type="ARBA" id="ARBA00023163"/>
    </source>
</evidence>
<dbReference type="Gene3D" id="3.40.50.2300">
    <property type="match status" value="2"/>
</dbReference>
<dbReference type="Proteomes" id="UP000824220">
    <property type="component" value="Unassembled WGS sequence"/>
</dbReference>
<dbReference type="InterPro" id="IPR028082">
    <property type="entry name" value="Peripla_BP_I"/>
</dbReference>
<accession>A0A9D2KHY0</accession>
<feature type="domain" description="HTH lacI-type" evidence="5">
    <location>
        <begin position="15"/>
        <end position="70"/>
    </location>
</feature>
<dbReference type="PANTHER" id="PTHR30146">
    <property type="entry name" value="LACI-RELATED TRANSCRIPTIONAL REPRESSOR"/>
    <property type="match status" value="1"/>
</dbReference>
<name>A0A9D2KHY0_9MICO</name>
<dbReference type="PROSITE" id="PS50932">
    <property type="entry name" value="HTH_LACI_2"/>
    <property type="match status" value="1"/>
</dbReference>
<dbReference type="SMART" id="SM00354">
    <property type="entry name" value="HTH_LACI"/>
    <property type="match status" value="1"/>
</dbReference>
<dbReference type="EMBL" id="DXAM01000036">
    <property type="protein sequence ID" value="HJA03723.1"/>
    <property type="molecule type" value="Genomic_DNA"/>
</dbReference>
<dbReference type="Pfam" id="PF13377">
    <property type="entry name" value="Peripla_BP_3"/>
    <property type="match status" value="1"/>
</dbReference>
<dbReference type="CDD" id="cd01392">
    <property type="entry name" value="HTH_LacI"/>
    <property type="match status" value="1"/>
</dbReference>
<proteinExistence type="predicted"/>
<dbReference type="PANTHER" id="PTHR30146:SF138">
    <property type="entry name" value="TRANSCRIPTIONAL REGULATORY PROTEIN"/>
    <property type="match status" value="1"/>
</dbReference>
<comment type="caution">
    <text evidence="6">The sequence shown here is derived from an EMBL/GenBank/DDBJ whole genome shotgun (WGS) entry which is preliminary data.</text>
</comment>
<evidence type="ECO:0000313" key="6">
    <source>
        <dbReference type="EMBL" id="HJA03723.1"/>
    </source>
</evidence>
<dbReference type="Pfam" id="PF00356">
    <property type="entry name" value="LacI"/>
    <property type="match status" value="1"/>
</dbReference>
<feature type="region of interest" description="Disordered" evidence="4">
    <location>
        <begin position="356"/>
        <end position="377"/>
    </location>
</feature>
<dbReference type="AlphaFoldDB" id="A0A9D2KHY0"/>
<organism evidence="6 7">
    <name type="scientific">Candidatus Microbacterium stercoravium</name>
    <dbReference type="NCBI Taxonomy" id="2838697"/>
    <lineage>
        <taxon>Bacteria</taxon>
        <taxon>Bacillati</taxon>
        <taxon>Actinomycetota</taxon>
        <taxon>Actinomycetes</taxon>
        <taxon>Micrococcales</taxon>
        <taxon>Microbacteriaceae</taxon>
        <taxon>Microbacterium</taxon>
    </lineage>
</organism>